<organism evidence="2 3">
    <name type="scientific">Dictyobacter aurantiacus</name>
    <dbReference type="NCBI Taxonomy" id="1936993"/>
    <lineage>
        <taxon>Bacteria</taxon>
        <taxon>Bacillati</taxon>
        <taxon>Chloroflexota</taxon>
        <taxon>Ktedonobacteria</taxon>
        <taxon>Ktedonobacterales</taxon>
        <taxon>Dictyobacteraceae</taxon>
        <taxon>Dictyobacter</taxon>
    </lineage>
</organism>
<dbReference type="SUPFAM" id="SSF109854">
    <property type="entry name" value="DinB/YfiT-like putative metalloenzymes"/>
    <property type="match status" value="1"/>
</dbReference>
<dbReference type="Pfam" id="PF12867">
    <property type="entry name" value="DinB_2"/>
    <property type="match status" value="1"/>
</dbReference>
<proteinExistence type="predicted"/>
<name>A0A401ZL82_9CHLR</name>
<comment type="caution">
    <text evidence="2">The sequence shown here is derived from an EMBL/GenBank/DDBJ whole genome shotgun (WGS) entry which is preliminary data.</text>
</comment>
<dbReference type="EMBL" id="BIFQ01000001">
    <property type="protein sequence ID" value="GCE07574.1"/>
    <property type="molecule type" value="Genomic_DNA"/>
</dbReference>
<dbReference type="InterPro" id="IPR034660">
    <property type="entry name" value="DinB/YfiT-like"/>
</dbReference>
<reference evidence="3" key="1">
    <citation type="submission" date="2018-12" db="EMBL/GenBank/DDBJ databases">
        <title>Tengunoibacter tsumagoiensis gen. nov., sp. nov., Dictyobacter kobayashii sp. nov., D. alpinus sp. nov., and D. joshuensis sp. nov. and description of Dictyobacteraceae fam. nov. within the order Ktedonobacterales isolated from Tengu-no-mugimeshi.</title>
        <authorList>
            <person name="Wang C.M."/>
            <person name="Zheng Y."/>
            <person name="Sakai Y."/>
            <person name="Toyoda A."/>
            <person name="Minakuchi Y."/>
            <person name="Abe K."/>
            <person name="Yokota A."/>
            <person name="Yabe S."/>
        </authorList>
    </citation>
    <scope>NUCLEOTIDE SEQUENCE [LARGE SCALE GENOMIC DNA]</scope>
    <source>
        <strain evidence="3">S-27</strain>
    </source>
</reference>
<evidence type="ECO:0000313" key="2">
    <source>
        <dbReference type="EMBL" id="GCE07574.1"/>
    </source>
</evidence>
<evidence type="ECO:0000313" key="3">
    <source>
        <dbReference type="Proteomes" id="UP000287224"/>
    </source>
</evidence>
<feature type="domain" description="DinB-like" evidence="1">
    <location>
        <begin position="22"/>
        <end position="165"/>
    </location>
</feature>
<dbReference type="OrthoDB" id="68731at2"/>
<dbReference type="Gene3D" id="1.20.120.450">
    <property type="entry name" value="dinb family like domain"/>
    <property type="match status" value="1"/>
</dbReference>
<gene>
    <name evidence="2" type="ORF">KDAU_49030</name>
</gene>
<accession>A0A401ZL82</accession>
<evidence type="ECO:0000259" key="1">
    <source>
        <dbReference type="Pfam" id="PF12867"/>
    </source>
</evidence>
<dbReference type="RefSeq" id="WP_126598939.1">
    <property type="nucleotide sequence ID" value="NZ_BIFQ01000001.1"/>
</dbReference>
<sequence length="181" mass="20183">MQDVELYADLITQLSKWAHREVKNLTEQELAWQPDAEGNSIGVTVWHVGRWLDVTARLLQGQPATQELWLTRGWAERTGYNPQGIGEQGLGTVTGYTQQEVAAIPLLSAQDLLLYLRQTSNALSTFLRSLSSSEPLQEPLYPGAPYTKQQLLQTVFLGTCGHMGEIEALKAMMRRRASLTA</sequence>
<dbReference type="AlphaFoldDB" id="A0A401ZL82"/>
<dbReference type="InterPro" id="IPR024775">
    <property type="entry name" value="DinB-like"/>
</dbReference>
<protein>
    <recommendedName>
        <fullName evidence="1">DinB-like domain-containing protein</fullName>
    </recommendedName>
</protein>
<dbReference type="Proteomes" id="UP000287224">
    <property type="component" value="Unassembled WGS sequence"/>
</dbReference>
<keyword evidence="3" id="KW-1185">Reference proteome</keyword>